<feature type="chain" id="PRO_5023976022" description="Leishmanolysin-like peptidase" evidence="17">
    <location>
        <begin position="21"/>
        <end position="882"/>
    </location>
</feature>
<feature type="binding site" evidence="16">
    <location>
        <position position="299"/>
    </location>
    <ligand>
        <name>Zn(2+)</name>
        <dbReference type="ChEBI" id="CHEBI:29105"/>
        <note>catalytic</note>
    </ligand>
</feature>
<evidence type="ECO:0000256" key="13">
    <source>
        <dbReference type="ARBA" id="ARBA00023157"/>
    </source>
</evidence>
<feature type="compositionally biased region" description="Basic and acidic residues" evidence="18">
    <location>
        <begin position="660"/>
        <end position="674"/>
    </location>
</feature>
<dbReference type="OrthoDB" id="527990at2759"/>
<comment type="catalytic activity">
    <reaction evidence="1">
        <text>Preference for hydrophobic residues at P1 and P1' and basic residues at P2' and P3'. A model nonapeptide is cleaved at -Ala-Tyr-|-Leu-Lys-Lys-.</text>
        <dbReference type="EC" id="3.4.24.36"/>
    </reaction>
</comment>
<evidence type="ECO:0000313" key="20">
    <source>
        <dbReference type="Proteomes" id="UP000192257"/>
    </source>
</evidence>
<keyword evidence="20" id="KW-1185">Reference proteome</keyword>
<feature type="compositionally biased region" description="Basic and acidic residues" evidence="18">
    <location>
        <begin position="749"/>
        <end position="759"/>
    </location>
</feature>
<feature type="signal peptide" evidence="17">
    <location>
        <begin position="1"/>
        <end position="20"/>
    </location>
</feature>
<evidence type="ECO:0000256" key="2">
    <source>
        <dbReference type="ARBA" id="ARBA00004370"/>
    </source>
</evidence>
<evidence type="ECO:0000256" key="15">
    <source>
        <dbReference type="PIRSR" id="PIRSR601577-1"/>
    </source>
</evidence>
<feature type="active site" evidence="15">
    <location>
        <position position="232"/>
    </location>
</feature>
<keyword evidence="13" id="KW-1015">Disulfide bond</keyword>
<evidence type="ECO:0000256" key="16">
    <source>
        <dbReference type="PIRSR" id="PIRSR601577-2"/>
    </source>
</evidence>
<dbReference type="Gene3D" id="3.90.132.10">
    <property type="entry name" value="Leishmanolysin , domain 2"/>
    <property type="match status" value="1"/>
</dbReference>
<feature type="compositionally biased region" description="Polar residues" evidence="18">
    <location>
        <begin position="646"/>
        <end position="659"/>
    </location>
</feature>
<dbReference type="Proteomes" id="UP000192257">
    <property type="component" value="Unassembled WGS sequence"/>
</dbReference>
<evidence type="ECO:0000256" key="17">
    <source>
        <dbReference type="RuleBase" id="RU366077"/>
    </source>
</evidence>
<sequence length="882" mass="98265">MRRLLCTALFLLCCAYGCIAAVVQPLPQRGQGPWDTYTLSVTDSEKKKDFKPIRFAVSAKEIDRVLKYCKQSDVDLDEDQEEEYDAEYDDTKEYGFPLDPEEINEFCEGQNEVKLYVRKTLLRDVLPAALKLHSERLRVEQVHGKLILPFVREKEYPYLSECPNVSIPKEHRDGIPDADFMLYVGLIPSADSTNSVKICSYNDQKRPTSALIKFVPKEIVDTRHFIRLTAHEVAHALGFDIETMKEHKVIVEENTGKKVLLVESNDVIEKMKAQYACANDNEIKSLVFENDRGEADPLHWKRLIAKDELMSTYSSSSNGMFYTALTLSVFDSMPFYKANFKMAENMSWGKDAGCDFLKGGNKEEYKQTKSSKYSEMFCDEVNPALQCTSDRFSLGMCSMKPSGVEIPDDYAMYFGTVLYNSDNDLMDGYHIIKPIPKTNCEEDEFKLIPGSILSNISRCLKGENLKLKEPDGKPPVGDICAKVKCENNKVSVQYSGSDKWHVCEDGKIEVTDGQEFQSGSILCPNYTEVCNDFSEVKDINFTIEYDEDEKERIKKEKEQEKNEMEEEEKQRSEAEAEADEQTRRESQQREKEREKEKGKETAKQPEPSPPTDLQQVQQSHTQPNPRENPTSDVTVEHGGSAVAGNANGTSHVPTAPSQAEDQRDSAGGGKEEVALPHPAVPEPQLEREEKQAHENSNNNNTGGLQPQQPTLSAQENSSEPVKKPEVEKKPTSEISKPVVSEPIAVSEDTPSKKEEDHNNTTENIEQVQETITESPSQNGNDEGINTTVDTTHSPNSPATDDEKEGGVNADNNTTNTTTSSIPENVNASAAPATLTELNNTQVGQVINEATTIAIVGADSSIATSYQIPLLLIVSALVALASP</sequence>
<dbReference type="GO" id="GO:0004222">
    <property type="term" value="F:metalloendopeptidase activity"/>
    <property type="evidence" value="ECO:0007669"/>
    <property type="project" value="UniProtKB-UniRule"/>
</dbReference>
<evidence type="ECO:0000256" key="3">
    <source>
        <dbReference type="ARBA" id="ARBA00005860"/>
    </source>
</evidence>
<evidence type="ECO:0000256" key="12">
    <source>
        <dbReference type="ARBA" id="ARBA00023145"/>
    </source>
</evidence>
<gene>
    <name evidence="19" type="ORF">TM35_000701140</name>
</gene>
<keyword evidence="12" id="KW-0865">Zymogen</keyword>
<accession>A0A1X0NH86</accession>
<dbReference type="InterPro" id="IPR001577">
    <property type="entry name" value="Peptidase_M8"/>
</dbReference>
<keyword evidence="10 16" id="KW-0482">Metalloprotease</keyword>
<keyword evidence="14" id="KW-0325">Glycoprotein</keyword>
<evidence type="ECO:0000256" key="5">
    <source>
        <dbReference type="ARBA" id="ARBA00022723"/>
    </source>
</evidence>
<feature type="binding site" evidence="16">
    <location>
        <position position="235"/>
    </location>
    <ligand>
        <name>Zn(2+)</name>
        <dbReference type="ChEBI" id="CHEBI:29105"/>
        <note>catalytic</note>
    </ligand>
</feature>
<keyword evidence="9" id="KW-0130">Cell adhesion</keyword>
<evidence type="ECO:0000256" key="9">
    <source>
        <dbReference type="ARBA" id="ARBA00022889"/>
    </source>
</evidence>
<feature type="compositionally biased region" description="Basic and acidic residues" evidence="18">
    <location>
        <begin position="684"/>
        <end position="693"/>
    </location>
</feature>
<reference evidence="19 20" key="1">
    <citation type="submission" date="2017-03" db="EMBL/GenBank/DDBJ databases">
        <title>An alternative strategy for trypanosome survival in the mammalian bloodstream revealed through genome and transcriptome analysis of the ubiquitous bovine parasite Trypanosoma (Megatrypanum) theileri.</title>
        <authorList>
            <person name="Kelly S."/>
            <person name="Ivens A."/>
            <person name="Mott A."/>
            <person name="O'Neill E."/>
            <person name="Emms D."/>
            <person name="Macleod O."/>
            <person name="Voorheis P."/>
            <person name="Matthews J."/>
            <person name="Matthews K."/>
            <person name="Carrington M."/>
        </authorList>
    </citation>
    <scope>NUCLEOTIDE SEQUENCE [LARGE SCALE GENOMIC DNA]</scope>
    <source>
        <strain evidence="19">Edinburgh</strain>
    </source>
</reference>
<feature type="compositionally biased region" description="Basic and acidic residues" evidence="18">
    <location>
        <begin position="720"/>
        <end position="731"/>
    </location>
</feature>
<dbReference type="PRINTS" id="PR00782">
    <property type="entry name" value="LSHMANOLYSIN"/>
</dbReference>
<organism evidence="19 20">
    <name type="scientific">Trypanosoma theileri</name>
    <dbReference type="NCBI Taxonomy" id="67003"/>
    <lineage>
        <taxon>Eukaryota</taxon>
        <taxon>Discoba</taxon>
        <taxon>Euglenozoa</taxon>
        <taxon>Kinetoplastea</taxon>
        <taxon>Metakinetoplastina</taxon>
        <taxon>Trypanosomatida</taxon>
        <taxon>Trypanosomatidae</taxon>
        <taxon>Trypanosoma</taxon>
    </lineage>
</organism>
<comment type="similarity">
    <text evidence="3 17">Belongs to the peptidase M8 family.</text>
</comment>
<feature type="binding site" evidence="16">
    <location>
        <position position="231"/>
    </location>
    <ligand>
        <name>Zn(2+)</name>
        <dbReference type="ChEBI" id="CHEBI:29105"/>
        <note>catalytic</note>
    </ligand>
</feature>
<dbReference type="RefSeq" id="XP_028877516.1">
    <property type="nucleotide sequence ID" value="XM_029031202.1"/>
</dbReference>
<evidence type="ECO:0000256" key="4">
    <source>
        <dbReference type="ARBA" id="ARBA00022670"/>
    </source>
</evidence>
<comment type="subcellular location">
    <subcellularLocation>
        <location evidence="2">Membrane</location>
    </subcellularLocation>
</comment>
<keyword evidence="5 16" id="KW-0479">Metal-binding</keyword>
<dbReference type="EC" id="3.4.24.-" evidence="17"/>
<dbReference type="GO" id="GO:0005737">
    <property type="term" value="C:cytoplasm"/>
    <property type="evidence" value="ECO:0007669"/>
    <property type="project" value="TreeGrafter"/>
</dbReference>
<feature type="compositionally biased region" description="Basic and acidic residues" evidence="18">
    <location>
        <begin position="550"/>
        <end position="603"/>
    </location>
</feature>
<evidence type="ECO:0000256" key="7">
    <source>
        <dbReference type="ARBA" id="ARBA00022801"/>
    </source>
</evidence>
<feature type="compositionally biased region" description="Polar residues" evidence="18">
    <location>
        <begin position="611"/>
        <end position="633"/>
    </location>
</feature>
<keyword evidence="6 17" id="KW-0732">Signal</keyword>
<name>A0A1X0NH86_9TRYP</name>
<dbReference type="GO" id="GO:0006508">
    <property type="term" value="P:proteolysis"/>
    <property type="evidence" value="ECO:0007669"/>
    <property type="project" value="UniProtKB-KW"/>
</dbReference>
<keyword evidence="4 17" id="KW-0645">Protease</keyword>
<dbReference type="Pfam" id="PF01457">
    <property type="entry name" value="Peptidase_M8"/>
    <property type="match status" value="1"/>
</dbReference>
<dbReference type="GO" id="GO:0046872">
    <property type="term" value="F:metal ion binding"/>
    <property type="evidence" value="ECO:0007669"/>
    <property type="project" value="UniProtKB-KW"/>
</dbReference>
<dbReference type="GO" id="GO:0007155">
    <property type="term" value="P:cell adhesion"/>
    <property type="evidence" value="ECO:0007669"/>
    <property type="project" value="UniProtKB-KW"/>
</dbReference>
<keyword evidence="11" id="KW-0472">Membrane</keyword>
<proteinExistence type="inferred from homology"/>
<dbReference type="PANTHER" id="PTHR10942">
    <property type="entry name" value="LEISHMANOLYSIN-LIKE PEPTIDASE"/>
    <property type="match status" value="1"/>
</dbReference>
<keyword evidence="7 17" id="KW-0378">Hydrolase</keyword>
<evidence type="ECO:0000256" key="10">
    <source>
        <dbReference type="ARBA" id="ARBA00023049"/>
    </source>
</evidence>
<dbReference type="Gene3D" id="2.10.55.10">
    <property type="entry name" value="Leishmanolysin domain 3"/>
    <property type="match status" value="1"/>
</dbReference>
<comment type="cofactor">
    <cofactor evidence="16 17">
        <name>Zn(2+)</name>
        <dbReference type="ChEBI" id="CHEBI:29105"/>
    </cofactor>
    <text evidence="16 17">Binds 1 zinc ion per subunit.</text>
</comment>
<dbReference type="VEuPathDB" id="TriTrypDB:TM35_000701140"/>
<evidence type="ECO:0000256" key="11">
    <source>
        <dbReference type="ARBA" id="ARBA00023136"/>
    </source>
</evidence>
<dbReference type="Gene3D" id="3.10.170.20">
    <property type="match status" value="1"/>
</dbReference>
<comment type="caution">
    <text evidence="19">The sequence shown here is derived from an EMBL/GenBank/DDBJ whole genome shotgun (WGS) entry which is preliminary data.</text>
</comment>
<evidence type="ECO:0000256" key="14">
    <source>
        <dbReference type="ARBA" id="ARBA00023180"/>
    </source>
</evidence>
<dbReference type="Gene3D" id="2.30.34.10">
    <property type="entry name" value="Leishmanolysin domain 4"/>
    <property type="match status" value="1"/>
</dbReference>
<dbReference type="EMBL" id="NBCO01000070">
    <property type="protein sequence ID" value="ORC83450.1"/>
    <property type="molecule type" value="Genomic_DNA"/>
</dbReference>
<keyword evidence="8 16" id="KW-0862">Zinc</keyword>
<evidence type="ECO:0000256" key="6">
    <source>
        <dbReference type="ARBA" id="ARBA00022729"/>
    </source>
</evidence>
<evidence type="ECO:0000256" key="1">
    <source>
        <dbReference type="ARBA" id="ARBA00001249"/>
    </source>
</evidence>
<evidence type="ECO:0000256" key="8">
    <source>
        <dbReference type="ARBA" id="ARBA00022833"/>
    </source>
</evidence>
<dbReference type="PANTHER" id="PTHR10942:SF0">
    <property type="entry name" value="LEISHMANOLYSIN-LIKE PEPTIDASE"/>
    <property type="match status" value="1"/>
</dbReference>
<protein>
    <recommendedName>
        <fullName evidence="17">Leishmanolysin-like peptidase</fullName>
        <ecNumber evidence="17">3.4.24.-</ecNumber>
    </recommendedName>
</protein>
<feature type="compositionally biased region" description="Polar residues" evidence="18">
    <location>
        <begin position="694"/>
        <end position="718"/>
    </location>
</feature>
<evidence type="ECO:0000313" key="19">
    <source>
        <dbReference type="EMBL" id="ORC83450.1"/>
    </source>
</evidence>
<dbReference type="GO" id="GO:0016020">
    <property type="term" value="C:membrane"/>
    <property type="evidence" value="ECO:0007669"/>
    <property type="project" value="UniProtKB-SubCell"/>
</dbReference>
<evidence type="ECO:0000256" key="18">
    <source>
        <dbReference type="SAM" id="MobiDB-lite"/>
    </source>
</evidence>
<dbReference type="AlphaFoldDB" id="A0A1X0NH86"/>
<dbReference type="GeneID" id="39990982"/>
<dbReference type="SUPFAM" id="SSF55486">
    <property type="entry name" value="Metalloproteases ('zincins'), catalytic domain"/>
    <property type="match status" value="1"/>
</dbReference>
<feature type="region of interest" description="Disordered" evidence="18">
    <location>
        <begin position="550"/>
        <end position="824"/>
    </location>
</feature>
<feature type="compositionally biased region" description="Polar residues" evidence="18">
    <location>
        <begin position="760"/>
        <end position="798"/>
    </location>
</feature>